<comment type="cofactor">
    <cofactor evidence="1 8">
        <name>heme</name>
        <dbReference type="ChEBI" id="CHEBI:30413"/>
    </cofactor>
</comment>
<dbReference type="InterPro" id="IPR017972">
    <property type="entry name" value="Cyt_P450_CS"/>
</dbReference>
<dbReference type="GO" id="GO:0044550">
    <property type="term" value="P:secondary metabolite biosynthetic process"/>
    <property type="evidence" value="ECO:0007669"/>
    <property type="project" value="UniProtKB-ARBA"/>
</dbReference>
<keyword evidence="5 9" id="KW-0560">Oxidoreductase</keyword>
<dbReference type="SUPFAM" id="SSF48264">
    <property type="entry name" value="Cytochrome P450"/>
    <property type="match status" value="1"/>
</dbReference>
<organism evidence="11">
    <name type="scientific">Plumeria rubra</name>
    <name type="common">Frangipani</name>
    <name type="synonym">Plumeria acutifolia</name>
    <dbReference type="NCBI Taxonomy" id="62097"/>
    <lineage>
        <taxon>Eukaryota</taxon>
        <taxon>Viridiplantae</taxon>
        <taxon>Streptophyta</taxon>
        <taxon>Embryophyta</taxon>
        <taxon>Tracheophyta</taxon>
        <taxon>Spermatophyta</taxon>
        <taxon>Magnoliopsida</taxon>
        <taxon>eudicotyledons</taxon>
        <taxon>Gunneridae</taxon>
        <taxon>Pentapetalae</taxon>
        <taxon>asterids</taxon>
        <taxon>lamiids</taxon>
        <taxon>Gentianales</taxon>
        <taxon>Apocynaceae</taxon>
        <taxon>Rauvolfioideae</taxon>
        <taxon>Plumerieae</taxon>
        <taxon>Plumeriinae</taxon>
        <taxon>Plumeria</taxon>
    </lineage>
</organism>
<dbReference type="EMBL" id="MG459015">
    <property type="protein sequence ID" value="AZT89153.1"/>
    <property type="molecule type" value="mRNA"/>
</dbReference>
<dbReference type="InterPro" id="IPR001128">
    <property type="entry name" value="Cyt_P450"/>
</dbReference>
<keyword evidence="10" id="KW-0732">Signal</keyword>
<sequence>MTILLLSPSFLFLLSAFLQACILSYYIKCRRSESLPLPPGPKPWPMVGCTFQMVRNRPTFRWIHKIMHKMNTEIACVRIANIHVISVASPELSREFLKKQDTNFSSRPLCLSADLTSNGYLTTILVPIGNQYNKMKRILVSEVLTVARHKWLHDKRDEEADHLVLYIYNQCKYSVERGLVNVRTAARHYCGNLIRKLIFNKRFFGRGTENGGPGAEEEVHVDALFTILAHLYAFGVSDYMPWLKMFDIGGHRKILKEALGKVKKYHDPEIDERIQMWKKGSKIEQEDLLDVLITLKDDNGSALLTTEEIKAQITELMIAAVDNPSNAAEWALAEMLNQPETLEKAVNELDIVVGKNRLVQESDIPRLNYIKACAKESFRLHPIAPFNVPHVAIKDTTVAGYFIPKGSHVLLSRPGLGRNPRIWKEPLKFKPERHLKDDGSEVVLVDHELRMLSFSTGRRGCPGVLLGSTMTTMLLARILQGFTWNIPSGNGSKIDLAESESDLLLAKPLVAMAKPRLAENVYPAI</sequence>
<dbReference type="PROSITE" id="PS00086">
    <property type="entry name" value="CYTOCHROME_P450"/>
    <property type="match status" value="1"/>
</dbReference>
<name>A0A3Q9NNX0_PLURU</name>
<evidence type="ECO:0000256" key="8">
    <source>
        <dbReference type="PIRSR" id="PIRSR602401-1"/>
    </source>
</evidence>
<evidence type="ECO:0000256" key="1">
    <source>
        <dbReference type="ARBA" id="ARBA00001971"/>
    </source>
</evidence>
<dbReference type="Gene3D" id="1.10.630.10">
    <property type="entry name" value="Cytochrome P450"/>
    <property type="match status" value="1"/>
</dbReference>
<dbReference type="PANTHER" id="PTHR47944:SF19">
    <property type="entry name" value="CYTOCHROME P450 77A4"/>
    <property type="match status" value="1"/>
</dbReference>
<dbReference type="InterPro" id="IPR036396">
    <property type="entry name" value="Cyt_P450_sf"/>
</dbReference>
<dbReference type="InterPro" id="IPR002401">
    <property type="entry name" value="Cyt_P450_E_grp-I"/>
</dbReference>
<keyword evidence="3 8" id="KW-0349">Heme</keyword>
<dbReference type="GO" id="GO:0016705">
    <property type="term" value="F:oxidoreductase activity, acting on paired donors, with incorporation or reduction of molecular oxygen"/>
    <property type="evidence" value="ECO:0007669"/>
    <property type="project" value="InterPro"/>
</dbReference>
<dbReference type="AlphaFoldDB" id="A0A3Q9NNX0"/>
<evidence type="ECO:0000256" key="10">
    <source>
        <dbReference type="SAM" id="SignalP"/>
    </source>
</evidence>
<evidence type="ECO:0000256" key="6">
    <source>
        <dbReference type="ARBA" id="ARBA00023004"/>
    </source>
</evidence>
<keyword evidence="4 8" id="KW-0479">Metal-binding</keyword>
<keyword evidence="6 8" id="KW-0408">Iron</keyword>
<accession>A0A3Q9NNX0</accession>
<gene>
    <name evidence="11" type="primary">CYP79D73</name>
</gene>
<dbReference type="PANTHER" id="PTHR47944">
    <property type="entry name" value="CYTOCHROME P450 98A9"/>
    <property type="match status" value="1"/>
</dbReference>
<evidence type="ECO:0000256" key="2">
    <source>
        <dbReference type="ARBA" id="ARBA00010617"/>
    </source>
</evidence>
<dbReference type="PRINTS" id="PR00463">
    <property type="entry name" value="EP450I"/>
</dbReference>
<evidence type="ECO:0000256" key="4">
    <source>
        <dbReference type="ARBA" id="ARBA00022723"/>
    </source>
</evidence>
<evidence type="ECO:0000256" key="5">
    <source>
        <dbReference type="ARBA" id="ARBA00023002"/>
    </source>
</evidence>
<evidence type="ECO:0000256" key="9">
    <source>
        <dbReference type="RuleBase" id="RU000461"/>
    </source>
</evidence>
<dbReference type="GO" id="GO:0005506">
    <property type="term" value="F:iron ion binding"/>
    <property type="evidence" value="ECO:0007669"/>
    <property type="project" value="InterPro"/>
</dbReference>
<evidence type="ECO:0000313" key="11">
    <source>
        <dbReference type="EMBL" id="AZT89153.1"/>
    </source>
</evidence>
<dbReference type="GO" id="GO:0004497">
    <property type="term" value="F:monooxygenase activity"/>
    <property type="evidence" value="ECO:0007669"/>
    <property type="project" value="UniProtKB-KW"/>
</dbReference>
<dbReference type="GO" id="GO:0020037">
    <property type="term" value="F:heme binding"/>
    <property type="evidence" value="ECO:0007669"/>
    <property type="project" value="InterPro"/>
</dbReference>
<reference evidence="11" key="1">
    <citation type="journal article" date="2019" name="Plant Physiol.">
        <title>CYP79D73 Participates in Biosynthesis of Floral Scent Compound 2-Phenylethanol in Plumeria rubra.</title>
        <authorList>
            <person name="Dhandapani S."/>
            <person name="Jin J."/>
            <person name="Sridhar V."/>
            <person name="Chua N.-H."/>
            <person name="Jang I.-C."/>
        </authorList>
    </citation>
    <scope>NUCLEOTIDE SEQUENCE</scope>
</reference>
<protein>
    <submittedName>
        <fullName evidence="11">Cytochrome P450 CYP79D73</fullName>
    </submittedName>
</protein>
<feature type="signal peptide" evidence="10">
    <location>
        <begin position="1"/>
        <end position="20"/>
    </location>
</feature>
<evidence type="ECO:0000256" key="7">
    <source>
        <dbReference type="ARBA" id="ARBA00023033"/>
    </source>
</evidence>
<dbReference type="Pfam" id="PF00067">
    <property type="entry name" value="p450"/>
    <property type="match status" value="1"/>
</dbReference>
<dbReference type="SMR" id="A0A3Q9NNX0"/>
<feature type="chain" id="PRO_5018610731" evidence="10">
    <location>
        <begin position="21"/>
        <end position="525"/>
    </location>
</feature>
<keyword evidence="7 9" id="KW-0503">Monooxygenase</keyword>
<evidence type="ECO:0000256" key="3">
    <source>
        <dbReference type="ARBA" id="ARBA00022617"/>
    </source>
</evidence>
<comment type="similarity">
    <text evidence="2 9">Belongs to the cytochrome P450 family.</text>
</comment>
<dbReference type="FunFam" id="1.10.630.10:FF:000037">
    <property type="entry name" value="Cytochrome P450 9"/>
    <property type="match status" value="1"/>
</dbReference>
<feature type="binding site" description="axial binding residue" evidence="8">
    <location>
        <position position="461"/>
    </location>
    <ligand>
        <name>heme</name>
        <dbReference type="ChEBI" id="CHEBI:30413"/>
    </ligand>
    <ligandPart>
        <name>Fe</name>
        <dbReference type="ChEBI" id="CHEBI:18248"/>
    </ligandPart>
</feature>
<proteinExistence type="evidence at transcript level"/>